<proteinExistence type="inferred from homology"/>
<dbReference type="GO" id="GO:0016413">
    <property type="term" value="F:O-acetyltransferase activity"/>
    <property type="evidence" value="ECO:0007669"/>
    <property type="project" value="TreeGrafter"/>
</dbReference>
<feature type="transmembrane region" description="Helical" evidence="7">
    <location>
        <begin position="118"/>
        <end position="137"/>
    </location>
</feature>
<evidence type="ECO:0000256" key="4">
    <source>
        <dbReference type="ARBA" id="ARBA00022692"/>
    </source>
</evidence>
<feature type="transmembrane region" description="Helical" evidence="7">
    <location>
        <begin position="245"/>
        <end position="268"/>
    </location>
</feature>
<evidence type="ECO:0000256" key="7">
    <source>
        <dbReference type="SAM" id="Phobius"/>
    </source>
</evidence>
<evidence type="ECO:0000256" key="3">
    <source>
        <dbReference type="ARBA" id="ARBA00022475"/>
    </source>
</evidence>
<feature type="transmembrane region" description="Helical" evidence="7">
    <location>
        <begin position="174"/>
        <end position="192"/>
    </location>
</feature>
<dbReference type="GO" id="GO:0009246">
    <property type="term" value="P:enterobacterial common antigen biosynthetic process"/>
    <property type="evidence" value="ECO:0007669"/>
    <property type="project" value="TreeGrafter"/>
</dbReference>
<evidence type="ECO:0000256" key="2">
    <source>
        <dbReference type="ARBA" id="ARBA00007400"/>
    </source>
</evidence>
<feature type="transmembrane region" description="Helical" evidence="7">
    <location>
        <begin position="275"/>
        <end position="301"/>
    </location>
</feature>
<feature type="transmembrane region" description="Helical" evidence="7">
    <location>
        <begin position="204"/>
        <end position="225"/>
    </location>
</feature>
<keyword evidence="9" id="KW-0808">Transferase</keyword>
<protein>
    <submittedName>
        <fullName evidence="9">Acyltransferase family protein</fullName>
    </submittedName>
</protein>
<evidence type="ECO:0000256" key="6">
    <source>
        <dbReference type="ARBA" id="ARBA00023136"/>
    </source>
</evidence>
<keyword evidence="4 7" id="KW-0812">Transmembrane</keyword>
<name>A0A8J7R4Q2_9HYPH</name>
<evidence type="ECO:0000259" key="8">
    <source>
        <dbReference type="Pfam" id="PF01757"/>
    </source>
</evidence>
<keyword evidence="5 7" id="KW-1133">Transmembrane helix</keyword>
<feature type="transmembrane region" description="Helical" evidence="7">
    <location>
        <begin position="144"/>
        <end position="168"/>
    </location>
</feature>
<dbReference type="GO" id="GO:0005886">
    <property type="term" value="C:plasma membrane"/>
    <property type="evidence" value="ECO:0007669"/>
    <property type="project" value="UniProtKB-SubCell"/>
</dbReference>
<keyword evidence="10" id="KW-1185">Reference proteome</keyword>
<sequence>MSASARVDWVDAAKGLCIIFVVMVHAVLGVELAAGENGWMHHVVSWARPFRMPDFFLISGLFLALTIDKPWRRYLDRKVVHFAYFYVLWVTIQFAFKAPGMAIEDGVATAASNFLHAFVQPFGTLWFIYILPIFFVFTRLIRRLPVWLVVAWAALLEILPVHTGWLIFDEFCARYVYFYAGYALAKLIFSFADAARARTGTTLVALGVWAVVNAALVFTPVPPALTFLVAHEIGHTGGIGGLAELPLVSLVLGFLGAGAVVAVGTLAARMASMSWLTWLGAHSIVVYLAFFLPMAVARAVLLKLGVIDDIGTMGLLVTVAGVSGPVILYALVQWSGYGRWLFERPGWASLEHNRAKAERPIAAR</sequence>
<evidence type="ECO:0000256" key="5">
    <source>
        <dbReference type="ARBA" id="ARBA00022989"/>
    </source>
</evidence>
<dbReference type="PANTHER" id="PTHR40074:SF4">
    <property type="entry name" value="INNER MEMBRANE PROTEIN YCFT"/>
    <property type="match status" value="1"/>
</dbReference>
<feature type="transmembrane region" description="Helical" evidence="7">
    <location>
        <begin position="313"/>
        <end position="332"/>
    </location>
</feature>
<organism evidence="9 10">
    <name type="scientific">Tianweitania sediminis</name>
    <dbReference type="NCBI Taxonomy" id="1502156"/>
    <lineage>
        <taxon>Bacteria</taxon>
        <taxon>Pseudomonadati</taxon>
        <taxon>Pseudomonadota</taxon>
        <taxon>Alphaproteobacteria</taxon>
        <taxon>Hyphomicrobiales</taxon>
        <taxon>Phyllobacteriaceae</taxon>
        <taxon>Tianweitania</taxon>
    </lineage>
</organism>
<comment type="similarity">
    <text evidence="2">Belongs to the acyltransferase 3 family.</text>
</comment>
<dbReference type="Pfam" id="PF01757">
    <property type="entry name" value="Acyl_transf_3"/>
    <property type="match status" value="1"/>
</dbReference>
<dbReference type="EMBL" id="JAGIYY010000001">
    <property type="protein sequence ID" value="MBP0437427.1"/>
    <property type="molecule type" value="Genomic_DNA"/>
</dbReference>
<dbReference type="InterPro" id="IPR002656">
    <property type="entry name" value="Acyl_transf_3_dom"/>
</dbReference>
<keyword evidence="9" id="KW-0012">Acyltransferase</keyword>
<accession>A0A8J7R4Q2</accession>
<feature type="transmembrane region" description="Helical" evidence="7">
    <location>
        <begin position="79"/>
        <end position="98"/>
    </location>
</feature>
<dbReference type="PANTHER" id="PTHR40074">
    <property type="entry name" value="O-ACETYLTRANSFERASE WECH"/>
    <property type="match status" value="1"/>
</dbReference>
<comment type="caution">
    <text evidence="9">The sequence shown here is derived from an EMBL/GenBank/DDBJ whole genome shotgun (WGS) entry which is preliminary data.</text>
</comment>
<keyword evidence="3" id="KW-1003">Cell membrane</keyword>
<gene>
    <name evidence="9" type="ORF">J5Y06_02020</name>
</gene>
<evidence type="ECO:0000313" key="10">
    <source>
        <dbReference type="Proteomes" id="UP000666240"/>
    </source>
</evidence>
<evidence type="ECO:0000256" key="1">
    <source>
        <dbReference type="ARBA" id="ARBA00004651"/>
    </source>
</evidence>
<feature type="domain" description="Acyltransferase 3" evidence="8">
    <location>
        <begin position="8"/>
        <end position="328"/>
    </location>
</feature>
<dbReference type="AlphaFoldDB" id="A0A8J7R4Q2"/>
<dbReference type="Proteomes" id="UP000666240">
    <property type="component" value="Unassembled WGS sequence"/>
</dbReference>
<feature type="transmembrane region" description="Helical" evidence="7">
    <location>
        <begin position="12"/>
        <end position="30"/>
    </location>
</feature>
<evidence type="ECO:0000313" key="9">
    <source>
        <dbReference type="EMBL" id="MBP0437427.1"/>
    </source>
</evidence>
<dbReference type="RefSeq" id="WP_209333436.1">
    <property type="nucleotide sequence ID" value="NZ_JAGIYY010000001.1"/>
</dbReference>
<keyword evidence="6 7" id="KW-0472">Membrane</keyword>
<comment type="subcellular location">
    <subcellularLocation>
        <location evidence="1">Cell membrane</location>
        <topology evidence="1">Multi-pass membrane protein</topology>
    </subcellularLocation>
</comment>
<reference evidence="9" key="1">
    <citation type="submission" date="2021-03" db="EMBL/GenBank/DDBJ databases">
        <title>Genome sequencing and assembly of Tianweitania sediminis.</title>
        <authorList>
            <person name="Chhetri G."/>
        </authorList>
    </citation>
    <scope>NUCLEOTIDE SEQUENCE</scope>
    <source>
        <strain evidence="9">Z8</strain>
    </source>
</reference>
<feature type="transmembrane region" description="Helical" evidence="7">
    <location>
        <begin position="50"/>
        <end position="67"/>
    </location>
</feature>